<feature type="region of interest" description="Disordered" evidence="11">
    <location>
        <begin position="479"/>
        <end position="515"/>
    </location>
</feature>
<feature type="active site" description="Nucleophile" evidence="8">
    <location>
        <position position="302"/>
    </location>
</feature>
<dbReference type="PANTHER" id="PTHR43750:SF3">
    <property type="entry name" value="UDP-GLUCOSE 6-DEHYDROGENASE TUAD"/>
    <property type="match status" value="1"/>
</dbReference>
<proteinExistence type="inferred from homology"/>
<evidence type="ECO:0000256" key="11">
    <source>
        <dbReference type="SAM" id="MobiDB-lite"/>
    </source>
</evidence>
<feature type="binding site" evidence="9">
    <location>
        <begin position="291"/>
        <end position="295"/>
    </location>
    <ligand>
        <name>substrate</name>
    </ligand>
</feature>
<dbReference type="SMART" id="SM00984">
    <property type="entry name" value="UDPG_MGDP_dh_C"/>
    <property type="match status" value="1"/>
</dbReference>
<dbReference type="EMBL" id="SSXH01000149">
    <property type="protein sequence ID" value="THJ74945.1"/>
    <property type="molecule type" value="Genomic_DNA"/>
</dbReference>
<dbReference type="InterPro" id="IPR014027">
    <property type="entry name" value="UDP-Glc/GDP-Man_DH_C"/>
</dbReference>
<feature type="binding site" evidence="9">
    <location>
        <position position="246"/>
    </location>
    <ligand>
        <name>substrate</name>
    </ligand>
</feature>
<keyword evidence="14" id="KW-1185">Reference proteome</keyword>
<keyword evidence="5 7" id="KW-0520">NAD</keyword>
<dbReference type="PIRSF" id="PIRSF000124">
    <property type="entry name" value="UDPglc_GDPman_dh"/>
    <property type="match status" value="1"/>
</dbReference>
<evidence type="ECO:0000256" key="8">
    <source>
        <dbReference type="PIRSR" id="PIRSR500134-1"/>
    </source>
</evidence>
<evidence type="ECO:0000259" key="12">
    <source>
        <dbReference type="SMART" id="SM00984"/>
    </source>
</evidence>
<feature type="binding site" evidence="10">
    <location>
        <position position="140"/>
    </location>
    <ligand>
        <name>NAD(+)</name>
        <dbReference type="ChEBI" id="CHEBI:57540"/>
    </ligand>
</feature>
<dbReference type="SUPFAM" id="SSF51735">
    <property type="entry name" value="NAD(P)-binding Rossmann-fold domains"/>
    <property type="match status" value="1"/>
</dbReference>
<feature type="binding site" evidence="10">
    <location>
        <position position="48"/>
    </location>
    <ligand>
        <name>NAD(+)</name>
        <dbReference type="ChEBI" id="CHEBI:57540"/>
    </ligand>
</feature>
<feature type="binding site" evidence="10">
    <location>
        <position position="305"/>
    </location>
    <ligand>
        <name>NAD(+)</name>
        <dbReference type="ChEBI" id="CHEBI:57540"/>
    </ligand>
</feature>
<dbReference type="GO" id="GO:0051287">
    <property type="term" value="F:NAD binding"/>
    <property type="evidence" value="ECO:0007669"/>
    <property type="project" value="InterPro"/>
</dbReference>
<dbReference type="GO" id="GO:0000271">
    <property type="term" value="P:polysaccharide biosynthetic process"/>
    <property type="evidence" value="ECO:0007669"/>
    <property type="project" value="InterPro"/>
</dbReference>
<dbReference type="SUPFAM" id="SSF52413">
    <property type="entry name" value="UDP-glucose/GDP-mannose dehydrogenase C-terminal domain"/>
    <property type="match status" value="1"/>
</dbReference>
<evidence type="ECO:0000256" key="7">
    <source>
        <dbReference type="PIRNR" id="PIRNR000124"/>
    </source>
</evidence>
<dbReference type="Pfam" id="PF03721">
    <property type="entry name" value="UDPG_MGDP_dh_N"/>
    <property type="match status" value="1"/>
</dbReference>
<feature type="binding site" evidence="9">
    <location>
        <position position="299"/>
    </location>
    <ligand>
        <name>substrate</name>
    </ligand>
</feature>
<evidence type="ECO:0000256" key="1">
    <source>
        <dbReference type="ARBA" id="ARBA00004701"/>
    </source>
</evidence>
<name>A0A4S5ER85_9ACTN</name>
<comment type="caution">
    <text evidence="13">The sequence shown here is derived from an EMBL/GenBank/DDBJ whole genome shotgun (WGS) entry which is preliminary data.</text>
</comment>
<dbReference type="InterPro" id="IPR028357">
    <property type="entry name" value="UDPglc_DH_bac"/>
</dbReference>
<comment type="pathway">
    <text evidence="1">Nucleotide-sugar biosynthesis; UDP-alpha-D-glucuronate biosynthesis; UDP-alpha-D-glucuronate from UDP-alpha-D-glucose: step 1/1.</text>
</comment>
<dbReference type="Pfam" id="PF00984">
    <property type="entry name" value="UDPG_MGDP_dh"/>
    <property type="match status" value="1"/>
</dbReference>
<dbReference type="InterPro" id="IPR017476">
    <property type="entry name" value="UDP-Glc/GDP-Man"/>
</dbReference>
<comment type="similarity">
    <text evidence="2 7">Belongs to the UDP-glucose/GDP-mannose dehydrogenase family.</text>
</comment>
<dbReference type="Gene3D" id="3.40.50.720">
    <property type="entry name" value="NAD(P)-binding Rossmann-like Domain"/>
    <property type="match status" value="2"/>
</dbReference>
<dbReference type="PANTHER" id="PTHR43750">
    <property type="entry name" value="UDP-GLUCOSE 6-DEHYDROGENASE TUAD"/>
    <property type="match status" value="1"/>
</dbReference>
<dbReference type="NCBIfam" id="TIGR03026">
    <property type="entry name" value="NDP-sugDHase"/>
    <property type="match status" value="1"/>
</dbReference>
<sequence>MSTSDSHEDAEAPASGPRPRLTVIGTGYLGATHAVCMAELGFEVLAVDVDHSKISRLSAGEIPFFEPDLADLLRTNLATGRLRFTTSFEEIAEFGDVHFVCVGTPQRPDGYGADLSHLNAAIERLAPLLTRPCLVVGKSTVPAGTAAGIARTLARLAPANQSVDSAVTNAGTGAEIVPDLAGVQLAWNPEFLREGFAVADTLHPDRLVFGVASPAAEGALRAAFAPVIAQGVPVIVTDYATAELVKTAANSFLATKISFINAMAEVCEAVDADVLTLAEALSHDVRIGGNFLRPGVGFGGGCLPKDIRAFQARADELGVGVALRFLREIDEINNRRRDRVVDLVAAALDGTLSHRRLLLLGAAFKPNSDDVRDSPALAVADLLARTGADVTVVDPVATPNARRALPGVAYSETVEDVAADADAVVLLTEWRQFAELDPTQLGRLVRRKLIIDGRHALDGDRWRQAGWVYLAPGRPTGVIPSPVPEQRPRFGLPAAADSDGAAARDVEIEAPVGPR</sequence>
<dbReference type="PIRSF" id="PIRSF500134">
    <property type="entry name" value="UDPglc_DH_bac"/>
    <property type="match status" value="1"/>
</dbReference>
<feature type="binding site" evidence="10">
    <location>
        <position position="372"/>
    </location>
    <ligand>
        <name>NAD(+)</name>
        <dbReference type="ChEBI" id="CHEBI:57540"/>
    </ligand>
</feature>
<dbReference type="UniPathway" id="UPA00038">
    <property type="reaction ID" value="UER00491"/>
</dbReference>
<dbReference type="GO" id="GO:0003979">
    <property type="term" value="F:UDP-glucose 6-dehydrogenase activity"/>
    <property type="evidence" value="ECO:0007669"/>
    <property type="project" value="UniProtKB-EC"/>
</dbReference>
<feature type="binding site" evidence="10">
    <location>
        <position position="194"/>
    </location>
    <ligand>
        <name>NAD(+)</name>
        <dbReference type="ChEBI" id="CHEBI:57540"/>
    </ligand>
</feature>
<feature type="binding site" evidence="9">
    <location>
        <begin position="191"/>
        <end position="194"/>
    </location>
    <ligand>
        <name>substrate</name>
    </ligand>
</feature>
<keyword evidence="4 7" id="KW-0560">Oxidoreductase</keyword>
<dbReference type="InterPro" id="IPR014026">
    <property type="entry name" value="UDP-Glc/GDP-Man_DH_dimer"/>
</dbReference>
<dbReference type="InterPro" id="IPR001732">
    <property type="entry name" value="UDP-Glc/GDP-Man_DH_N"/>
</dbReference>
<evidence type="ECO:0000256" key="2">
    <source>
        <dbReference type="ARBA" id="ARBA00006601"/>
    </source>
</evidence>
<dbReference type="InterPro" id="IPR036220">
    <property type="entry name" value="UDP-Glc/GDP-Man_DH_C_sf"/>
</dbReference>
<feature type="domain" description="UDP-glucose/GDP-mannose dehydrogenase C-terminal" evidence="12">
    <location>
        <begin position="358"/>
        <end position="459"/>
    </location>
</feature>
<dbReference type="InterPro" id="IPR036291">
    <property type="entry name" value="NAD(P)-bd_dom_sf"/>
</dbReference>
<evidence type="ECO:0000313" key="14">
    <source>
        <dbReference type="Proteomes" id="UP000305282"/>
    </source>
</evidence>
<feature type="binding site" evidence="9">
    <location>
        <position position="365"/>
    </location>
    <ligand>
        <name>substrate</name>
    </ligand>
</feature>
<feature type="binding site" evidence="10">
    <location>
        <position position="104"/>
    </location>
    <ligand>
        <name>NAD(+)</name>
        <dbReference type="ChEBI" id="CHEBI:57540"/>
    </ligand>
</feature>
<accession>A0A4S5ER85</accession>
<dbReference type="InterPro" id="IPR008927">
    <property type="entry name" value="6-PGluconate_DH-like_C_sf"/>
</dbReference>
<organism evidence="13 14">
    <name type="scientific">Candidatus Frankia alpina</name>
    <dbReference type="NCBI Taxonomy" id="2699483"/>
    <lineage>
        <taxon>Bacteria</taxon>
        <taxon>Bacillati</taxon>
        <taxon>Actinomycetota</taxon>
        <taxon>Actinomycetes</taxon>
        <taxon>Frankiales</taxon>
        <taxon>Frankiaceae</taxon>
        <taxon>Frankia</taxon>
    </lineage>
</organism>
<evidence type="ECO:0000256" key="9">
    <source>
        <dbReference type="PIRSR" id="PIRSR500134-2"/>
    </source>
</evidence>
<dbReference type="RefSeq" id="WP_136447678.1">
    <property type="nucleotide sequence ID" value="NZ_SSXH01000149.1"/>
</dbReference>
<evidence type="ECO:0000256" key="4">
    <source>
        <dbReference type="ARBA" id="ARBA00023002"/>
    </source>
</evidence>
<evidence type="ECO:0000256" key="5">
    <source>
        <dbReference type="ARBA" id="ARBA00023027"/>
    </source>
</evidence>
<dbReference type="Gene3D" id="1.20.5.100">
    <property type="entry name" value="Cytochrome c1, transmembrane anchor, C-terminal"/>
    <property type="match status" value="1"/>
</dbReference>
<dbReference type="Proteomes" id="UP000305282">
    <property type="component" value="Unassembled WGS sequence"/>
</dbReference>
<dbReference type="SUPFAM" id="SSF48179">
    <property type="entry name" value="6-phosphogluconate dehydrogenase C-terminal domain-like"/>
    <property type="match status" value="1"/>
</dbReference>
<gene>
    <name evidence="13" type="ORF">E7Y31_08405</name>
</gene>
<dbReference type="EC" id="1.1.1.22" evidence="3 7"/>
<feature type="binding site" evidence="10">
    <location>
        <position position="53"/>
    </location>
    <ligand>
        <name>NAD(+)</name>
        <dbReference type="ChEBI" id="CHEBI:57540"/>
    </ligand>
</feature>
<dbReference type="Pfam" id="PF03720">
    <property type="entry name" value="UDPG_MGDP_dh_C"/>
    <property type="match status" value="1"/>
</dbReference>
<dbReference type="OrthoDB" id="5193947at2"/>
<reference evidence="13 14" key="1">
    <citation type="submission" date="2019-04" db="EMBL/GenBank/DDBJ databases">
        <title>Draft genome sequences for three unisolated Alnus-infective Frankia Sp+ strains, AgTrS, AiOr and AvVan, the first sequenced Frankia strains able to sporulate in-planta.</title>
        <authorList>
            <person name="Bethencourt L."/>
            <person name="Vautrin F."/>
            <person name="Taib N."/>
            <person name="Dubost A."/>
            <person name="Castro-Garcia L."/>
            <person name="Imbaud O."/>
            <person name="Abrouk D."/>
            <person name="Fournier P."/>
            <person name="Briolay J."/>
            <person name="Nguyen A."/>
            <person name="Normand P."/>
            <person name="Fernandez M.P."/>
            <person name="Brochier-Armanet C."/>
            <person name="Herrera-Belaroussi A."/>
        </authorList>
    </citation>
    <scope>NUCLEOTIDE SEQUENCE [LARGE SCALE GENOMIC DNA]</scope>
    <source>
        <strain evidence="13 14">AvVan</strain>
    </source>
</reference>
<evidence type="ECO:0000256" key="10">
    <source>
        <dbReference type="PIRSR" id="PIRSR500134-3"/>
    </source>
</evidence>
<protein>
    <recommendedName>
        <fullName evidence="3 7">UDP-glucose 6-dehydrogenase</fullName>
        <ecNumber evidence="3 7">1.1.1.22</ecNumber>
    </recommendedName>
</protein>
<dbReference type="AlphaFoldDB" id="A0A4S5ER85"/>
<dbReference type="GO" id="GO:0006065">
    <property type="term" value="P:UDP-glucuronate biosynthetic process"/>
    <property type="evidence" value="ECO:0007669"/>
    <property type="project" value="UniProtKB-UniPathway"/>
</dbReference>
<evidence type="ECO:0000256" key="6">
    <source>
        <dbReference type="ARBA" id="ARBA00047473"/>
    </source>
</evidence>
<comment type="catalytic activity">
    <reaction evidence="6 7">
        <text>UDP-alpha-D-glucose + 2 NAD(+) + H2O = UDP-alpha-D-glucuronate + 2 NADH + 3 H(+)</text>
        <dbReference type="Rhea" id="RHEA:23596"/>
        <dbReference type="ChEBI" id="CHEBI:15377"/>
        <dbReference type="ChEBI" id="CHEBI:15378"/>
        <dbReference type="ChEBI" id="CHEBI:57540"/>
        <dbReference type="ChEBI" id="CHEBI:57945"/>
        <dbReference type="ChEBI" id="CHEBI:58052"/>
        <dbReference type="ChEBI" id="CHEBI:58885"/>
        <dbReference type="EC" id="1.1.1.22"/>
    </reaction>
</comment>
<evidence type="ECO:0000313" key="13">
    <source>
        <dbReference type="EMBL" id="THJ74945.1"/>
    </source>
</evidence>
<evidence type="ECO:0000256" key="3">
    <source>
        <dbReference type="ARBA" id="ARBA00012954"/>
    </source>
</evidence>